<proteinExistence type="predicted"/>
<sequence length="347" mass="39731">MQEITRPGNLLETSHTDVEQSFRYHDWRHSYGVILQACVTPEMIAAVDQEAMIVDPVPVALSRTFEPLEFLNFISTHPEMHPWSSNLIHFDDEDQKCRRTVWVEEHDVRLGNYYFIRPAFCRNISQGKTPKIIRPTDLDFKLRFIEYREEVFIRCGRDITKFVVGGVRFRALSPEALHQLQENHRVVSIRAVKRREALEAYAYGSMTPAGPRQATGGWKGDTYAPYAMHHGDTIQDFEALFRHGLDADTLVTAGCSIYPQLRAQISKSTVDSGLSRFGTLGGTSFYCTNYLGNIHEDEDDGQDAEHQDEGMLQPCIQLEKQNCKDDEYNFAMLKFGIIIQTAENALW</sequence>
<keyword evidence="2" id="KW-1185">Reference proteome</keyword>
<evidence type="ECO:0000313" key="2">
    <source>
        <dbReference type="Proteomes" id="UP001215280"/>
    </source>
</evidence>
<accession>A0AAD7ING8</accession>
<evidence type="ECO:0000313" key="1">
    <source>
        <dbReference type="EMBL" id="KAJ7747174.1"/>
    </source>
</evidence>
<comment type="caution">
    <text evidence="1">The sequence shown here is derived from an EMBL/GenBank/DDBJ whole genome shotgun (WGS) entry which is preliminary data.</text>
</comment>
<dbReference type="EMBL" id="JARJLG010000095">
    <property type="protein sequence ID" value="KAJ7747174.1"/>
    <property type="molecule type" value="Genomic_DNA"/>
</dbReference>
<organism evidence="1 2">
    <name type="scientific">Mycena maculata</name>
    <dbReference type="NCBI Taxonomy" id="230809"/>
    <lineage>
        <taxon>Eukaryota</taxon>
        <taxon>Fungi</taxon>
        <taxon>Dikarya</taxon>
        <taxon>Basidiomycota</taxon>
        <taxon>Agaricomycotina</taxon>
        <taxon>Agaricomycetes</taxon>
        <taxon>Agaricomycetidae</taxon>
        <taxon>Agaricales</taxon>
        <taxon>Marasmiineae</taxon>
        <taxon>Mycenaceae</taxon>
        <taxon>Mycena</taxon>
    </lineage>
</organism>
<dbReference type="Proteomes" id="UP001215280">
    <property type="component" value="Unassembled WGS sequence"/>
</dbReference>
<dbReference type="AlphaFoldDB" id="A0AAD7ING8"/>
<name>A0AAD7ING8_9AGAR</name>
<protein>
    <submittedName>
        <fullName evidence="1">Uncharacterized protein</fullName>
    </submittedName>
</protein>
<gene>
    <name evidence="1" type="ORF">DFH07DRAFT_962659</name>
</gene>
<reference evidence="1" key="1">
    <citation type="submission" date="2023-03" db="EMBL/GenBank/DDBJ databases">
        <title>Massive genome expansion in bonnet fungi (Mycena s.s.) driven by repeated elements and novel gene families across ecological guilds.</title>
        <authorList>
            <consortium name="Lawrence Berkeley National Laboratory"/>
            <person name="Harder C.B."/>
            <person name="Miyauchi S."/>
            <person name="Viragh M."/>
            <person name="Kuo A."/>
            <person name="Thoen E."/>
            <person name="Andreopoulos B."/>
            <person name="Lu D."/>
            <person name="Skrede I."/>
            <person name="Drula E."/>
            <person name="Henrissat B."/>
            <person name="Morin E."/>
            <person name="Kohler A."/>
            <person name="Barry K."/>
            <person name="LaButti K."/>
            <person name="Morin E."/>
            <person name="Salamov A."/>
            <person name="Lipzen A."/>
            <person name="Mereny Z."/>
            <person name="Hegedus B."/>
            <person name="Baldrian P."/>
            <person name="Stursova M."/>
            <person name="Weitz H."/>
            <person name="Taylor A."/>
            <person name="Grigoriev I.V."/>
            <person name="Nagy L.G."/>
            <person name="Martin F."/>
            <person name="Kauserud H."/>
        </authorList>
    </citation>
    <scope>NUCLEOTIDE SEQUENCE</scope>
    <source>
        <strain evidence="1">CBHHK188m</strain>
    </source>
</reference>